<accession>A0A0E9PSN5</accession>
<dbReference type="AlphaFoldDB" id="A0A0E9PSN5"/>
<name>A0A0E9PSN5_ANGAN</name>
<dbReference type="EMBL" id="GBXM01101467">
    <property type="protein sequence ID" value="JAH07110.1"/>
    <property type="molecule type" value="Transcribed_RNA"/>
</dbReference>
<evidence type="ECO:0000313" key="1">
    <source>
        <dbReference type="EMBL" id="JAH07110.1"/>
    </source>
</evidence>
<protein>
    <submittedName>
        <fullName evidence="1">Uncharacterized protein</fullName>
    </submittedName>
</protein>
<proteinExistence type="predicted"/>
<reference evidence="1" key="1">
    <citation type="submission" date="2014-11" db="EMBL/GenBank/DDBJ databases">
        <authorList>
            <person name="Amaro Gonzalez C."/>
        </authorList>
    </citation>
    <scope>NUCLEOTIDE SEQUENCE</scope>
</reference>
<reference evidence="1" key="2">
    <citation type="journal article" date="2015" name="Fish Shellfish Immunol.">
        <title>Early steps in the European eel (Anguilla anguilla)-Vibrio vulnificus interaction in the gills: Role of the RtxA13 toxin.</title>
        <authorList>
            <person name="Callol A."/>
            <person name="Pajuelo D."/>
            <person name="Ebbesson L."/>
            <person name="Teles M."/>
            <person name="MacKenzie S."/>
            <person name="Amaro C."/>
        </authorList>
    </citation>
    <scope>NUCLEOTIDE SEQUENCE</scope>
</reference>
<organism evidence="1">
    <name type="scientific">Anguilla anguilla</name>
    <name type="common">European freshwater eel</name>
    <name type="synonym">Muraena anguilla</name>
    <dbReference type="NCBI Taxonomy" id="7936"/>
    <lineage>
        <taxon>Eukaryota</taxon>
        <taxon>Metazoa</taxon>
        <taxon>Chordata</taxon>
        <taxon>Craniata</taxon>
        <taxon>Vertebrata</taxon>
        <taxon>Euteleostomi</taxon>
        <taxon>Actinopterygii</taxon>
        <taxon>Neopterygii</taxon>
        <taxon>Teleostei</taxon>
        <taxon>Anguilliformes</taxon>
        <taxon>Anguillidae</taxon>
        <taxon>Anguilla</taxon>
    </lineage>
</organism>
<sequence length="23" mass="2605">MSLLYMKSRIMSCKSAALRTVQS</sequence>